<feature type="region of interest" description="Disordered" evidence="1">
    <location>
        <begin position="351"/>
        <end position="379"/>
    </location>
</feature>
<dbReference type="EMBL" id="VSZS01000067">
    <property type="protein sequence ID" value="TYR30132.1"/>
    <property type="molecule type" value="Genomic_DNA"/>
</dbReference>
<organism evidence="3 4">
    <name type="scientific">Neoaquamicrobium microcysteis</name>
    <dbReference type="NCBI Taxonomy" id="2682781"/>
    <lineage>
        <taxon>Bacteria</taxon>
        <taxon>Pseudomonadati</taxon>
        <taxon>Pseudomonadota</taxon>
        <taxon>Alphaproteobacteria</taxon>
        <taxon>Hyphomicrobiales</taxon>
        <taxon>Phyllobacteriaceae</taxon>
        <taxon>Neoaquamicrobium</taxon>
    </lineage>
</organism>
<feature type="chain" id="PRO_5023028365" evidence="2">
    <location>
        <begin position="27"/>
        <end position="400"/>
    </location>
</feature>
<protein>
    <submittedName>
        <fullName evidence="3">Chemotaxis protein MotC</fullName>
    </submittedName>
</protein>
<gene>
    <name evidence="3" type="ORF">FY036_19800</name>
</gene>
<evidence type="ECO:0000256" key="2">
    <source>
        <dbReference type="SAM" id="SignalP"/>
    </source>
</evidence>
<name>A0A5D4GPZ9_9HYPH</name>
<feature type="compositionally biased region" description="Basic and acidic residues" evidence="1">
    <location>
        <begin position="284"/>
        <end position="298"/>
    </location>
</feature>
<feature type="compositionally biased region" description="Acidic residues" evidence="1">
    <location>
        <begin position="363"/>
        <end position="376"/>
    </location>
</feature>
<accession>A0A5D4GPZ9</accession>
<keyword evidence="2" id="KW-0732">Signal</keyword>
<keyword evidence="4" id="KW-1185">Reference proteome</keyword>
<feature type="signal peptide" evidence="2">
    <location>
        <begin position="1"/>
        <end position="26"/>
    </location>
</feature>
<dbReference type="Proteomes" id="UP000323258">
    <property type="component" value="Unassembled WGS sequence"/>
</dbReference>
<reference evidence="3 4" key="2">
    <citation type="submission" date="2019-09" db="EMBL/GenBank/DDBJ databases">
        <title>Mesorhizobium sp. MaA-C15 isolated from Microcystis aeruginosa.</title>
        <authorList>
            <person name="Jeong S.E."/>
            <person name="Jin H.M."/>
            <person name="Jeon C.O."/>
        </authorList>
    </citation>
    <scope>NUCLEOTIDE SEQUENCE [LARGE SCALE GENOMIC DNA]</scope>
    <source>
        <strain evidence="3 4">MaA-C15</strain>
    </source>
</reference>
<reference evidence="3 4" key="1">
    <citation type="submission" date="2019-08" db="EMBL/GenBank/DDBJ databases">
        <authorList>
            <person name="Seo Y.L."/>
        </authorList>
    </citation>
    <scope>NUCLEOTIDE SEQUENCE [LARGE SCALE GENOMIC DNA]</scope>
    <source>
        <strain evidence="3 4">MaA-C15</strain>
    </source>
</reference>
<sequence>MTRRRGNGLRAMALMALGFASTQAHGEDAGLQPYQMVRSLQLVQDRIAGGDHAALPMQRKLLEMIDARYRAAVDADFEDRRNFQSLMIYAMSGGNPATIADLLARIDIDEADRAAGAGVLGYLTGDVAQARNALATIDTTVQTPELAAFLSLVKGSVVAGEDAATGVALLDRARLLAPGTLVEEAALRRTITLASSAGDTERFVSAAEQYARRFLRSPYASQFAESFVSGIISLKQSDLDLDRIEQTIAWMTQEQGRTVYLRLARRAAIDGDAELLAFATRNTSEQDRERPDGSDPRNELYSSISSVTSETVEEVLSRLKDLDPTGLNARDRALLTAAKTIAAEVVAPVEARTSMPPRRPPAEDIEEPALQDEPSDTDAVVVSARSKLEAIDKLLEETER</sequence>
<dbReference type="OrthoDB" id="9812933at2"/>
<evidence type="ECO:0000256" key="1">
    <source>
        <dbReference type="SAM" id="MobiDB-lite"/>
    </source>
</evidence>
<dbReference type="RefSeq" id="WP_148916490.1">
    <property type="nucleotide sequence ID" value="NZ_VSZS01000067.1"/>
</dbReference>
<evidence type="ECO:0000313" key="3">
    <source>
        <dbReference type="EMBL" id="TYR30132.1"/>
    </source>
</evidence>
<dbReference type="AlphaFoldDB" id="A0A5D4GPZ9"/>
<feature type="region of interest" description="Disordered" evidence="1">
    <location>
        <begin position="280"/>
        <end position="301"/>
    </location>
</feature>
<comment type="caution">
    <text evidence="3">The sequence shown here is derived from an EMBL/GenBank/DDBJ whole genome shotgun (WGS) entry which is preliminary data.</text>
</comment>
<proteinExistence type="predicted"/>
<evidence type="ECO:0000313" key="4">
    <source>
        <dbReference type="Proteomes" id="UP000323258"/>
    </source>
</evidence>